<keyword evidence="2" id="KW-1133">Transmembrane helix</keyword>
<keyword evidence="2" id="KW-0472">Membrane</keyword>
<dbReference type="EMBL" id="JAGRRH010000009">
    <property type="protein sequence ID" value="KAG7365414.1"/>
    <property type="molecule type" value="Genomic_DNA"/>
</dbReference>
<gene>
    <name evidence="3" type="ORF">IV203_038618</name>
</gene>
<evidence type="ECO:0000256" key="1">
    <source>
        <dbReference type="SAM" id="MobiDB-lite"/>
    </source>
</evidence>
<dbReference type="OrthoDB" id="194884at2759"/>
<name>A0A9K3Q202_9STRA</name>
<dbReference type="Proteomes" id="UP000693970">
    <property type="component" value="Unassembled WGS sequence"/>
</dbReference>
<proteinExistence type="predicted"/>
<reference evidence="3" key="1">
    <citation type="journal article" date="2021" name="Sci. Rep.">
        <title>Diploid genomic architecture of Nitzschia inconspicua, an elite biomass production diatom.</title>
        <authorList>
            <person name="Oliver A."/>
            <person name="Podell S."/>
            <person name="Pinowska A."/>
            <person name="Traller J.C."/>
            <person name="Smith S.R."/>
            <person name="McClure R."/>
            <person name="Beliaev A."/>
            <person name="Bohutskyi P."/>
            <person name="Hill E.A."/>
            <person name="Rabines A."/>
            <person name="Zheng H."/>
            <person name="Allen L.Z."/>
            <person name="Kuo A."/>
            <person name="Grigoriev I.V."/>
            <person name="Allen A.E."/>
            <person name="Hazlebeck D."/>
            <person name="Allen E.E."/>
        </authorList>
    </citation>
    <scope>NUCLEOTIDE SEQUENCE</scope>
    <source>
        <strain evidence="3">Hildebrandi</strain>
    </source>
</reference>
<feature type="transmembrane region" description="Helical" evidence="2">
    <location>
        <begin position="205"/>
        <end position="229"/>
    </location>
</feature>
<sequence>MMTTLVPRRRRPRRQGETVVSDTSTNTVVDFQRESRCMTCDSHSHSDSHSTTSTTTGTTIPQLRRAGSSIYSSSVSLASLNDDNNVSDIEIFSAKEELDSIQQLEVVDEDWNQSTHKQPPPPKLLQGSVSSLSNNNTTIGKLSSLDVIFQTVLHQLQGLTDDFYQSGLPWSGPKCRSLFAGGTGALYCLPALACNKNDRLEQVTWILQAVFSILADYVYIHGSSLFHGVDRYYATYNTIVTLWRATRQLHPFVLITAIVPIACFVLANRAKARLELRQWQWYHGWWHISGSFAVATAVYGMYHCNTGEQQEQKHTSQGIHLPWGLCQTVAG</sequence>
<comment type="caution">
    <text evidence="3">The sequence shown here is derived from an EMBL/GenBank/DDBJ whole genome shotgun (WGS) entry which is preliminary data.</text>
</comment>
<evidence type="ECO:0000313" key="3">
    <source>
        <dbReference type="EMBL" id="KAG7365414.1"/>
    </source>
</evidence>
<keyword evidence="4" id="KW-1185">Reference proteome</keyword>
<feature type="region of interest" description="Disordered" evidence="1">
    <location>
        <begin position="1"/>
        <end position="24"/>
    </location>
</feature>
<evidence type="ECO:0000313" key="4">
    <source>
        <dbReference type="Proteomes" id="UP000693970"/>
    </source>
</evidence>
<keyword evidence="2" id="KW-0812">Transmembrane</keyword>
<evidence type="ECO:0000256" key="2">
    <source>
        <dbReference type="SAM" id="Phobius"/>
    </source>
</evidence>
<accession>A0A9K3Q202</accession>
<reference evidence="3" key="2">
    <citation type="submission" date="2021-04" db="EMBL/GenBank/DDBJ databases">
        <authorList>
            <person name="Podell S."/>
        </authorList>
    </citation>
    <scope>NUCLEOTIDE SEQUENCE</scope>
    <source>
        <strain evidence="3">Hildebrandi</strain>
    </source>
</reference>
<protein>
    <submittedName>
        <fullName evidence="3">Uncharacterized protein</fullName>
    </submittedName>
</protein>
<dbReference type="AlphaFoldDB" id="A0A9K3Q202"/>
<feature type="transmembrane region" description="Helical" evidence="2">
    <location>
        <begin position="249"/>
        <end position="267"/>
    </location>
</feature>
<organism evidence="3 4">
    <name type="scientific">Nitzschia inconspicua</name>
    <dbReference type="NCBI Taxonomy" id="303405"/>
    <lineage>
        <taxon>Eukaryota</taxon>
        <taxon>Sar</taxon>
        <taxon>Stramenopiles</taxon>
        <taxon>Ochrophyta</taxon>
        <taxon>Bacillariophyta</taxon>
        <taxon>Bacillariophyceae</taxon>
        <taxon>Bacillariophycidae</taxon>
        <taxon>Bacillariales</taxon>
        <taxon>Bacillariaceae</taxon>
        <taxon>Nitzschia</taxon>
    </lineage>
</organism>